<protein>
    <submittedName>
        <fullName evidence="3">YtxH domain-containing protein</fullName>
    </submittedName>
</protein>
<keyword evidence="1" id="KW-0175">Coiled coil</keyword>
<reference evidence="4" key="1">
    <citation type="journal article" date="2019" name="Int. J. Syst. Evol. Microbiol.">
        <title>The Global Catalogue of Microorganisms (GCM) 10K type strain sequencing project: providing services to taxonomists for standard genome sequencing and annotation.</title>
        <authorList>
            <consortium name="The Broad Institute Genomics Platform"/>
            <consortium name="The Broad Institute Genome Sequencing Center for Infectious Disease"/>
            <person name="Wu L."/>
            <person name="Ma J."/>
        </authorList>
    </citation>
    <scope>NUCLEOTIDE SEQUENCE [LARGE SCALE GENOMIC DNA]</scope>
    <source>
        <strain evidence="4">KCTC 42255</strain>
    </source>
</reference>
<dbReference type="InterPro" id="IPR052928">
    <property type="entry name" value="Desiccation-related_membrane"/>
</dbReference>
<keyword evidence="2" id="KW-0812">Transmembrane</keyword>
<evidence type="ECO:0000256" key="2">
    <source>
        <dbReference type="SAM" id="Phobius"/>
    </source>
</evidence>
<keyword evidence="2" id="KW-1133">Transmembrane helix</keyword>
<feature type="coiled-coil region" evidence="1">
    <location>
        <begin position="57"/>
        <end position="86"/>
    </location>
</feature>
<proteinExistence type="predicted"/>
<feature type="transmembrane region" description="Helical" evidence="2">
    <location>
        <begin position="6"/>
        <end position="27"/>
    </location>
</feature>
<dbReference type="InterPro" id="IPR024623">
    <property type="entry name" value="YtxH"/>
</dbReference>
<keyword evidence="2" id="KW-0472">Membrane</keyword>
<name>A0ABW5SGL4_9FLAO</name>
<evidence type="ECO:0000256" key="1">
    <source>
        <dbReference type="SAM" id="Coils"/>
    </source>
</evidence>
<gene>
    <name evidence="3" type="ORF">ACFSQ0_06970</name>
</gene>
<dbReference type="Proteomes" id="UP001597357">
    <property type="component" value="Unassembled WGS sequence"/>
</dbReference>
<dbReference type="Pfam" id="PF12732">
    <property type="entry name" value="YtxH"/>
    <property type="match status" value="1"/>
</dbReference>
<keyword evidence="4" id="KW-1185">Reference proteome</keyword>
<dbReference type="PANTHER" id="PTHR35792">
    <property type="entry name" value="GENERAL STRESS PROTEIN"/>
    <property type="match status" value="1"/>
</dbReference>
<accession>A0ABW5SGL4</accession>
<sequence>MSKGKGNVVLGVLAGALAGATAGLLFAPKKGKDTRKQIASSTQGYVAGAKEKVDDVKSSIEHKIEALKAKKNAALANNKGEELTEEAKAKIHNVAS</sequence>
<evidence type="ECO:0000313" key="4">
    <source>
        <dbReference type="Proteomes" id="UP001597357"/>
    </source>
</evidence>
<dbReference type="EMBL" id="JBHULZ010000026">
    <property type="protein sequence ID" value="MFD2697730.1"/>
    <property type="molecule type" value="Genomic_DNA"/>
</dbReference>
<dbReference type="RefSeq" id="WP_379046113.1">
    <property type="nucleotide sequence ID" value="NZ_JBHULZ010000026.1"/>
</dbReference>
<organism evidence="3 4">
    <name type="scientific">Mesonia sediminis</name>
    <dbReference type="NCBI Taxonomy" id="1703946"/>
    <lineage>
        <taxon>Bacteria</taxon>
        <taxon>Pseudomonadati</taxon>
        <taxon>Bacteroidota</taxon>
        <taxon>Flavobacteriia</taxon>
        <taxon>Flavobacteriales</taxon>
        <taxon>Flavobacteriaceae</taxon>
        <taxon>Mesonia</taxon>
    </lineage>
</organism>
<evidence type="ECO:0000313" key="3">
    <source>
        <dbReference type="EMBL" id="MFD2697730.1"/>
    </source>
</evidence>
<comment type="caution">
    <text evidence="3">The sequence shown here is derived from an EMBL/GenBank/DDBJ whole genome shotgun (WGS) entry which is preliminary data.</text>
</comment>
<dbReference type="PANTHER" id="PTHR35792:SF2">
    <property type="entry name" value="GENERAL STRESS PROTEIN"/>
    <property type="match status" value="1"/>
</dbReference>